<dbReference type="PANTHER" id="PTHR14237">
    <property type="entry name" value="MOLYBDOPTERIN COFACTOR SULFURASE MOSC"/>
    <property type="match status" value="1"/>
</dbReference>
<keyword evidence="3" id="KW-1185">Reference proteome</keyword>
<sequence length="285" mass="31305">MEKVGTVTQLNGYPIKSCSGIPVDSALCTPLGLKIGKSTDRHWLVVRANGDFVTQRQYSKMALITPEVRETELAINAPGMPTLTVPLEPASDKSKAMKCRVWAEKIEGLDCGDEAANWFSTFLKVEGLRLLFSAADLPRQDVTRNKKPDNPAKPGDETAFSDFSSYLVTTEESLAAVNERLKEPVVMRRFRPNIVVSGSPAFDEDNWLELKIGEATFRTLGPCDRCLLTTVNPDTGERDSSEPLETLKSFRCFPKFGTSPLFGVHATVDNSGVVKVGDAVYAKKK</sequence>
<dbReference type="InterPro" id="IPR011037">
    <property type="entry name" value="Pyrv_Knase-like_insert_dom_sf"/>
</dbReference>
<dbReference type="PANTHER" id="PTHR14237:SF19">
    <property type="entry name" value="MITOCHONDRIAL AMIDOXIME REDUCING COMPONENT 1"/>
    <property type="match status" value="1"/>
</dbReference>
<evidence type="ECO:0000313" key="3">
    <source>
        <dbReference type="Proteomes" id="UP001519460"/>
    </source>
</evidence>
<name>A0ABD0L2Q6_9CAEN</name>
<evidence type="ECO:0000313" key="2">
    <source>
        <dbReference type="EMBL" id="KAK7493404.1"/>
    </source>
</evidence>
<feature type="domain" description="MOSC" evidence="1">
    <location>
        <begin position="135"/>
        <end position="283"/>
    </location>
</feature>
<dbReference type="InterPro" id="IPR005302">
    <property type="entry name" value="MoCF_Sase_C"/>
</dbReference>
<reference evidence="2 3" key="1">
    <citation type="journal article" date="2023" name="Sci. Data">
        <title>Genome assembly of the Korean intertidal mud-creeper Batillaria attramentaria.</title>
        <authorList>
            <person name="Patra A.K."/>
            <person name="Ho P.T."/>
            <person name="Jun S."/>
            <person name="Lee S.J."/>
            <person name="Kim Y."/>
            <person name="Won Y.J."/>
        </authorList>
    </citation>
    <scope>NUCLEOTIDE SEQUENCE [LARGE SCALE GENOMIC DNA]</scope>
    <source>
        <strain evidence="2">Wonlab-2016</strain>
    </source>
</reference>
<gene>
    <name evidence="2" type="ORF">BaRGS_00015304</name>
</gene>
<comment type="caution">
    <text evidence="2">The sequence shown here is derived from an EMBL/GenBank/DDBJ whole genome shotgun (WGS) entry which is preliminary data.</text>
</comment>
<protein>
    <recommendedName>
        <fullName evidence="1">MOSC domain-containing protein</fullName>
    </recommendedName>
</protein>
<dbReference type="SUPFAM" id="SSF141673">
    <property type="entry name" value="MOSC N-terminal domain-like"/>
    <property type="match status" value="1"/>
</dbReference>
<dbReference type="AlphaFoldDB" id="A0ABD0L2Q6"/>
<dbReference type="Proteomes" id="UP001519460">
    <property type="component" value="Unassembled WGS sequence"/>
</dbReference>
<dbReference type="PROSITE" id="PS51340">
    <property type="entry name" value="MOSC"/>
    <property type="match status" value="1"/>
</dbReference>
<dbReference type="InterPro" id="IPR005303">
    <property type="entry name" value="MOCOS_middle"/>
</dbReference>
<dbReference type="SUPFAM" id="SSF50800">
    <property type="entry name" value="PK beta-barrel domain-like"/>
    <property type="match status" value="1"/>
</dbReference>
<accession>A0ABD0L2Q6</accession>
<organism evidence="2 3">
    <name type="scientific">Batillaria attramentaria</name>
    <dbReference type="NCBI Taxonomy" id="370345"/>
    <lineage>
        <taxon>Eukaryota</taxon>
        <taxon>Metazoa</taxon>
        <taxon>Spiralia</taxon>
        <taxon>Lophotrochozoa</taxon>
        <taxon>Mollusca</taxon>
        <taxon>Gastropoda</taxon>
        <taxon>Caenogastropoda</taxon>
        <taxon>Sorbeoconcha</taxon>
        <taxon>Cerithioidea</taxon>
        <taxon>Batillariidae</taxon>
        <taxon>Batillaria</taxon>
    </lineage>
</organism>
<evidence type="ECO:0000259" key="1">
    <source>
        <dbReference type="PROSITE" id="PS51340"/>
    </source>
</evidence>
<dbReference type="Pfam" id="PF03473">
    <property type="entry name" value="MOSC"/>
    <property type="match status" value="1"/>
</dbReference>
<dbReference type="Pfam" id="PF03476">
    <property type="entry name" value="MOSC_N"/>
    <property type="match status" value="1"/>
</dbReference>
<dbReference type="EMBL" id="JACVVK020000093">
    <property type="protein sequence ID" value="KAK7493404.1"/>
    <property type="molecule type" value="Genomic_DNA"/>
</dbReference>
<proteinExistence type="predicted"/>